<reference evidence="2" key="1">
    <citation type="submission" date="2023-04" db="EMBL/GenBank/DDBJ databases">
        <authorList>
            <person name="Vijverberg K."/>
            <person name="Xiong W."/>
            <person name="Schranz E."/>
        </authorList>
    </citation>
    <scope>NUCLEOTIDE SEQUENCE</scope>
</reference>
<feature type="region of interest" description="Disordered" evidence="1">
    <location>
        <begin position="83"/>
        <end position="107"/>
    </location>
</feature>
<dbReference type="Proteomes" id="UP001177003">
    <property type="component" value="Chromosome 0"/>
</dbReference>
<keyword evidence="3" id="KW-1185">Reference proteome</keyword>
<accession>A0AA35Y9T7</accession>
<evidence type="ECO:0000256" key="1">
    <source>
        <dbReference type="SAM" id="MobiDB-lite"/>
    </source>
</evidence>
<name>A0AA35Y9T7_LACSI</name>
<proteinExistence type="predicted"/>
<dbReference type="EMBL" id="OX465086">
    <property type="protein sequence ID" value="CAI9263163.1"/>
    <property type="molecule type" value="Genomic_DNA"/>
</dbReference>
<sequence length="129" mass="14135">MTDLSVIAGGWRLRCGGVVGGGSSGEVAVNGGGCDGVHQRWLKETILRPFFYLTLNISSFLLILSSDNIHHFRRPYHRRLCSNDLPPPSPMSTAPPPPPPSPSPTSVTAINHHLLLRSLVNIHIYIRSY</sequence>
<gene>
    <name evidence="2" type="ORF">LSALG_LOCUS3863</name>
</gene>
<protein>
    <submittedName>
        <fullName evidence="2">Uncharacterized protein</fullName>
    </submittedName>
</protein>
<evidence type="ECO:0000313" key="2">
    <source>
        <dbReference type="EMBL" id="CAI9263163.1"/>
    </source>
</evidence>
<evidence type="ECO:0000313" key="3">
    <source>
        <dbReference type="Proteomes" id="UP001177003"/>
    </source>
</evidence>
<feature type="compositionally biased region" description="Pro residues" evidence="1">
    <location>
        <begin position="85"/>
        <end position="103"/>
    </location>
</feature>
<organism evidence="2 3">
    <name type="scientific">Lactuca saligna</name>
    <name type="common">Willowleaf lettuce</name>
    <dbReference type="NCBI Taxonomy" id="75948"/>
    <lineage>
        <taxon>Eukaryota</taxon>
        <taxon>Viridiplantae</taxon>
        <taxon>Streptophyta</taxon>
        <taxon>Embryophyta</taxon>
        <taxon>Tracheophyta</taxon>
        <taxon>Spermatophyta</taxon>
        <taxon>Magnoliopsida</taxon>
        <taxon>eudicotyledons</taxon>
        <taxon>Gunneridae</taxon>
        <taxon>Pentapetalae</taxon>
        <taxon>asterids</taxon>
        <taxon>campanulids</taxon>
        <taxon>Asterales</taxon>
        <taxon>Asteraceae</taxon>
        <taxon>Cichorioideae</taxon>
        <taxon>Cichorieae</taxon>
        <taxon>Lactucinae</taxon>
        <taxon>Lactuca</taxon>
    </lineage>
</organism>
<dbReference type="AlphaFoldDB" id="A0AA35Y9T7"/>